<dbReference type="AlphaFoldDB" id="X5E3E8"/>
<dbReference type="EMBL" id="FOHT01000004">
    <property type="protein sequence ID" value="SES97236.1"/>
    <property type="molecule type" value="Genomic_DNA"/>
</dbReference>
<dbReference type="NCBIfam" id="TIGR04131">
    <property type="entry name" value="Bac_Flav_CTERM"/>
    <property type="match status" value="1"/>
</dbReference>
<dbReference type="OrthoDB" id="1123245at2"/>
<dbReference type="STRING" id="1168034.FH5T_12670"/>
<dbReference type="KEGG" id="dori:FH5T_12670"/>
<dbReference type="Proteomes" id="UP000023772">
    <property type="component" value="Chromosome"/>
</dbReference>
<dbReference type="RefSeq" id="WP_038558915.1">
    <property type="nucleotide sequence ID" value="NZ_FOHT01000004.1"/>
</dbReference>
<dbReference type="InterPro" id="IPR035986">
    <property type="entry name" value="PKD_dom_sf"/>
</dbReference>
<evidence type="ECO:0000313" key="2">
    <source>
        <dbReference type="EMBL" id="AHW61985.1"/>
    </source>
</evidence>
<dbReference type="HOGENOM" id="CLU_637325_0_0_10"/>
<evidence type="ECO:0000313" key="4">
    <source>
        <dbReference type="Proteomes" id="UP000023772"/>
    </source>
</evidence>
<dbReference type="EMBL" id="CP007451">
    <property type="protein sequence ID" value="AHW61985.1"/>
    <property type="molecule type" value="Genomic_DNA"/>
</dbReference>
<evidence type="ECO:0000256" key="1">
    <source>
        <dbReference type="SAM" id="SignalP"/>
    </source>
</evidence>
<dbReference type="InterPro" id="IPR026341">
    <property type="entry name" value="T9SS_type_B"/>
</dbReference>
<dbReference type="eggNOG" id="COG3291">
    <property type="taxonomic scope" value="Bacteria"/>
</dbReference>
<organism evidence="3 5">
    <name type="scientific">Draconibacterium orientale</name>
    <dbReference type="NCBI Taxonomy" id="1168034"/>
    <lineage>
        <taxon>Bacteria</taxon>
        <taxon>Pseudomonadati</taxon>
        <taxon>Bacteroidota</taxon>
        <taxon>Bacteroidia</taxon>
        <taxon>Marinilabiliales</taxon>
        <taxon>Prolixibacteraceae</taxon>
        <taxon>Draconibacterium</taxon>
    </lineage>
</organism>
<feature type="signal peptide" evidence="1">
    <location>
        <begin position="1"/>
        <end position="19"/>
    </location>
</feature>
<keyword evidence="1" id="KW-0732">Signal</keyword>
<feature type="chain" id="PRO_5010515296" evidence="1">
    <location>
        <begin position="20"/>
        <end position="430"/>
    </location>
</feature>
<gene>
    <name evidence="2" type="ORF">FH5T_12670</name>
    <name evidence="3" type="ORF">SAMN05444285_10470</name>
</gene>
<dbReference type="Pfam" id="PF13585">
    <property type="entry name" value="CHU_C"/>
    <property type="match status" value="1"/>
</dbReference>
<keyword evidence="4" id="KW-1185">Reference proteome</keyword>
<dbReference type="InterPro" id="IPR013783">
    <property type="entry name" value="Ig-like_fold"/>
</dbReference>
<name>X5E3E8_9BACT</name>
<evidence type="ECO:0000313" key="3">
    <source>
        <dbReference type="EMBL" id="SES97236.1"/>
    </source>
</evidence>
<dbReference type="SUPFAM" id="SSF49299">
    <property type="entry name" value="PKD domain"/>
    <property type="match status" value="1"/>
</dbReference>
<evidence type="ECO:0000313" key="5">
    <source>
        <dbReference type="Proteomes" id="UP000181981"/>
    </source>
</evidence>
<protein>
    <submittedName>
        <fullName evidence="3">Gliding motility-associated C-terminal domain-containing protein</fullName>
    </submittedName>
</protein>
<dbReference type="Gene3D" id="2.60.40.10">
    <property type="entry name" value="Immunoglobulins"/>
    <property type="match status" value="1"/>
</dbReference>
<reference evidence="3 5" key="2">
    <citation type="submission" date="2016-10" db="EMBL/GenBank/DDBJ databases">
        <authorList>
            <person name="de Groot N.N."/>
        </authorList>
    </citation>
    <scope>NUCLEOTIDE SEQUENCE [LARGE SCALE GENOMIC DNA]</scope>
    <source>
        <strain evidence="3 5">DSM 25947</strain>
    </source>
</reference>
<dbReference type="Proteomes" id="UP000181981">
    <property type="component" value="Unassembled WGS sequence"/>
</dbReference>
<proteinExistence type="predicted"/>
<sequence length="430" mass="48280">MKRSLFIVTILVFSFYALQAQITSPGANATDVTQYPVFPETDDIFIFCSNDSSAEVGALTATTALSGTKNWLWEKYDETAGAFDLQYQETTDAASSQISALADGCYRITITQGATTEVDRAWVFNNWMYAGGEVAVSDCEHFVMNGEMKSAVLTYYDLSSNAPLFVNKDVQVEWLENGDRIASVINLTVYDPPAENTNYTLRVYDKFDCDAQATVLYESIVAKASFTANPMSGEAPLEVTFTNNSENATAGYYEWFFYRDLDAIKLDAEGTENPVDSIDFVAYDDAPVYTYENSGTYMVRLVSKHLSDTLTCADTAYMEDYIVVDTSFIAVPNVFTPNGDGVNDEFVVQFWSMQSIEISIFNRWGKRVHYWKSGDVRGFDDAYIETVWDGRIMGGRYASPGVYYYDVVGHGRDGEKRKKHGFVHLFRNKD</sequence>
<reference evidence="2 4" key="1">
    <citation type="submission" date="2014-03" db="EMBL/GenBank/DDBJ databases">
        <title>Complete genome sequence of a deeply braunched marine Bacteroidia bacterium Draconibacterium orientale type strain FH5T.</title>
        <authorList>
            <person name="Li X."/>
            <person name="Wang X."/>
            <person name="Xie Z."/>
            <person name="Du Z."/>
            <person name="Chen G."/>
        </authorList>
    </citation>
    <scope>NUCLEOTIDE SEQUENCE [LARGE SCALE GENOMIC DNA]</scope>
    <source>
        <strain evidence="2 4">FH5</strain>
    </source>
</reference>
<accession>X5E3E8</accession>